<dbReference type="InterPro" id="IPR025558">
    <property type="entry name" value="DUF4283"/>
</dbReference>
<dbReference type="EMBL" id="KL991100">
    <property type="protein sequence ID" value="KFK22239.1"/>
    <property type="molecule type" value="Genomic_DNA"/>
</dbReference>
<feature type="domain" description="Zinc knuckle CX2CX4HX4C" evidence="3">
    <location>
        <begin position="99"/>
        <end position="140"/>
    </location>
</feature>
<name>A0A087FX87_ARAAL</name>
<evidence type="ECO:0000313" key="4">
    <source>
        <dbReference type="EMBL" id="KFK22239.1"/>
    </source>
</evidence>
<dbReference type="Pfam" id="PF14111">
    <property type="entry name" value="DUF4283"/>
    <property type="match status" value="1"/>
</dbReference>
<dbReference type="OrthoDB" id="1112995at2759"/>
<keyword evidence="5" id="KW-1185">Reference proteome</keyword>
<dbReference type="InterPro" id="IPR025836">
    <property type="entry name" value="Zn_knuckle_CX2CX4HX4C"/>
</dbReference>
<dbReference type="PANTHER" id="PTHR31286">
    <property type="entry name" value="GLYCINE-RICH CELL WALL STRUCTURAL PROTEIN 1.8-LIKE"/>
    <property type="match status" value="1"/>
</dbReference>
<dbReference type="Gramene" id="KFK22239">
    <property type="protein sequence ID" value="KFK22239"/>
    <property type="gene ID" value="AALP_AAs49159U000100"/>
</dbReference>
<proteinExistence type="predicted"/>
<dbReference type="InterPro" id="IPR040256">
    <property type="entry name" value="At4g02000-like"/>
</dbReference>
<feature type="region of interest" description="Disordered" evidence="1">
    <location>
        <begin position="140"/>
        <end position="187"/>
    </location>
</feature>
<feature type="region of interest" description="Disordered" evidence="1">
    <location>
        <begin position="238"/>
        <end position="262"/>
    </location>
</feature>
<dbReference type="eggNOG" id="KOG1075">
    <property type="taxonomic scope" value="Eukaryota"/>
</dbReference>
<protein>
    <recommendedName>
        <fullName evidence="6">DUF4283 domain-containing protein</fullName>
    </recommendedName>
</protein>
<reference evidence="5" key="1">
    <citation type="journal article" date="2015" name="Nat. Plants">
        <title>Genome expansion of Arabis alpina linked with retrotransposition and reduced symmetric DNA methylation.</title>
        <authorList>
            <person name="Willing E.M."/>
            <person name="Rawat V."/>
            <person name="Mandakova T."/>
            <person name="Maumus F."/>
            <person name="James G.V."/>
            <person name="Nordstroem K.J."/>
            <person name="Becker C."/>
            <person name="Warthmann N."/>
            <person name="Chica C."/>
            <person name="Szarzynska B."/>
            <person name="Zytnicki M."/>
            <person name="Albani M.C."/>
            <person name="Kiefer C."/>
            <person name="Bergonzi S."/>
            <person name="Castaings L."/>
            <person name="Mateos J.L."/>
            <person name="Berns M.C."/>
            <person name="Bujdoso N."/>
            <person name="Piofczyk T."/>
            <person name="de Lorenzo L."/>
            <person name="Barrero-Sicilia C."/>
            <person name="Mateos I."/>
            <person name="Piednoel M."/>
            <person name="Hagmann J."/>
            <person name="Chen-Min-Tao R."/>
            <person name="Iglesias-Fernandez R."/>
            <person name="Schuster S.C."/>
            <person name="Alonso-Blanco C."/>
            <person name="Roudier F."/>
            <person name="Carbonero P."/>
            <person name="Paz-Ares J."/>
            <person name="Davis S.J."/>
            <person name="Pecinka A."/>
            <person name="Quesneville H."/>
            <person name="Colot V."/>
            <person name="Lysak M.A."/>
            <person name="Weigel D."/>
            <person name="Coupland G."/>
            <person name="Schneeberger K."/>
        </authorList>
    </citation>
    <scope>NUCLEOTIDE SEQUENCE [LARGE SCALE GENOMIC DNA]</scope>
    <source>
        <strain evidence="5">cv. Pajares</strain>
    </source>
</reference>
<dbReference type="Proteomes" id="UP000029120">
    <property type="component" value="Unassembled WGS sequence"/>
</dbReference>
<evidence type="ECO:0000313" key="5">
    <source>
        <dbReference type="Proteomes" id="UP000029120"/>
    </source>
</evidence>
<dbReference type="AlphaFoldDB" id="A0A087FX87"/>
<sequence length="343" mass="39334">MGDGRVHFRFQREEELQVVLDNRPYHYDGSMLALERWVPTIKREFPSTIPFWIIIRGLPDYRREEKTVQRIGEDLGEFHEVDVSEPVPKIRVTLDCNSPLILRRETDDAGTLCVLDLQYEKLQRYCTRCLRLTHEAPACPERPREYKPQCKARREPSRRREVEPVKGRQRNQREDRRQTVAPPRLDRDTKAKLVEVVESSSKSRQVHRDLLAELESSRVSDVEPKVHNSTKEWLRRTFGSDKTSGGSLKASDIGDGSGVQSELKRAKTRAPWYRTTIEEAAVANETFSQAEKWDAAEILAAQVEDTGTAVSTEVEAEGRMSRSGVNKVVLGLQIQKSIRLKTA</sequence>
<dbReference type="PANTHER" id="PTHR31286:SF163">
    <property type="entry name" value="ZINC KNUCKLE CX2CX4HX4C DOMAIN-CONTAINING PROTEIN"/>
    <property type="match status" value="1"/>
</dbReference>
<evidence type="ECO:0008006" key="6">
    <source>
        <dbReference type="Google" id="ProtNLM"/>
    </source>
</evidence>
<organism evidence="4 5">
    <name type="scientific">Arabis alpina</name>
    <name type="common">Alpine rock-cress</name>
    <dbReference type="NCBI Taxonomy" id="50452"/>
    <lineage>
        <taxon>Eukaryota</taxon>
        <taxon>Viridiplantae</taxon>
        <taxon>Streptophyta</taxon>
        <taxon>Embryophyta</taxon>
        <taxon>Tracheophyta</taxon>
        <taxon>Spermatophyta</taxon>
        <taxon>Magnoliopsida</taxon>
        <taxon>eudicotyledons</taxon>
        <taxon>Gunneridae</taxon>
        <taxon>Pentapetalae</taxon>
        <taxon>rosids</taxon>
        <taxon>malvids</taxon>
        <taxon>Brassicales</taxon>
        <taxon>Brassicaceae</taxon>
        <taxon>Arabideae</taxon>
        <taxon>Arabis</taxon>
    </lineage>
</organism>
<evidence type="ECO:0000259" key="3">
    <source>
        <dbReference type="Pfam" id="PF14392"/>
    </source>
</evidence>
<dbReference type="Pfam" id="PF14392">
    <property type="entry name" value="zf-CCHC_4"/>
    <property type="match status" value="1"/>
</dbReference>
<evidence type="ECO:0000256" key="1">
    <source>
        <dbReference type="SAM" id="MobiDB-lite"/>
    </source>
</evidence>
<evidence type="ECO:0000259" key="2">
    <source>
        <dbReference type="Pfam" id="PF14111"/>
    </source>
</evidence>
<accession>A0A087FX87</accession>
<feature type="domain" description="DUF4283" evidence="2">
    <location>
        <begin position="1"/>
        <end position="42"/>
    </location>
</feature>
<feature type="compositionally biased region" description="Basic and acidic residues" evidence="1">
    <location>
        <begin position="141"/>
        <end position="187"/>
    </location>
</feature>
<gene>
    <name evidence="4" type="ORF">AALP_AAs49159U000100</name>
</gene>